<dbReference type="Proteomes" id="UP000014760">
    <property type="component" value="Unassembled WGS sequence"/>
</dbReference>
<dbReference type="HOGENOM" id="CLU_552359_0_0_1"/>
<keyword evidence="2" id="KW-0677">Repeat</keyword>
<dbReference type="InterPro" id="IPR000436">
    <property type="entry name" value="Sushi_SCR_CCP_dom"/>
</dbReference>
<dbReference type="SUPFAM" id="SSF57535">
    <property type="entry name" value="Complement control module/SCR domain"/>
    <property type="match status" value="6"/>
</dbReference>
<feature type="domain" description="Sushi" evidence="7">
    <location>
        <begin position="52"/>
        <end position="113"/>
    </location>
</feature>
<proteinExistence type="predicted"/>
<feature type="domain" description="Sushi" evidence="7">
    <location>
        <begin position="316"/>
        <end position="375"/>
    </location>
</feature>
<keyword evidence="6" id="KW-0812">Transmembrane</keyword>
<evidence type="ECO:0000256" key="3">
    <source>
        <dbReference type="ARBA" id="ARBA00023157"/>
    </source>
</evidence>
<reference evidence="10" key="1">
    <citation type="submission" date="2012-12" db="EMBL/GenBank/DDBJ databases">
        <authorList>
            <person name="Hellsten U."/>
            <person name="Grimwood J."/>
            <person name="Chapman J.A."/>
            <person name="Shapiro H."/>
            <person name="Aerts A."/>
            <person name="Otillar R.P."/>
            <person name="Terry A.Y."/>
            <person name="Boore J.L."/>
            <person name="Simakov O."/>
            <person name="Marletaz F."/>
            <person name="Cho S.-J."/>
            <person name="Edsinger-Gonzales E."/>
            <person name="Havlak P."/>
            <person name="Kuo D.-H."/>
            <person name="Larsson T."/>
            <person name="Lv J."/>
            <person name="Arendt D."/>
            <person name="Savage R."/>
            <person name="Osoegawa K."/>
            <person name="de Jong P."/>
            <person name="Lindberg D.R."/>
            <person name="Seaver E.C."/>
            <person name="Weisblat D.A."/>
            <person name="Putnam N.H."/>
            <person name="Grigoriev I.V."/>
            <person name="Rokhsar D.S."/>
        </authorList>
    </citation>
    <scope>NUCLEOTIDE SEQUENCE</scope>
    <source>
        <strain evidence="10">I ESC-2004</strain>
    </source>
</reference>
<feature type="domain" description="Sushi" evidence="7">
    <location>
        <begin position="114"/>
        <end position="174"/>
    </location>
</feature>
<dbReference type="EnsemblMetazoa" id="CapteT188620">
    <property type="protein sequence ID" value="CapteP188620"/>
    <property type="gene ID" value="CapteG188620"/>
</dbReference>
<dbReference type="EMBL" id="KB292070">
    <property type="protein sequence ID" value="ELU18190.1"/>
    <property type="molecule type" value="Genomic_DNA"/>
</dbReference>
<reference evidence="9" key="3">
    <citation type="submission" date="2015-06" db="UniProtKB">
        <authorList>
            <consortium name="EnsemblMetazoa"/>
        </authorList>
    </citation>
    <scope>IDENTIFICATION</scope>
</reference>
<feature type="domain" description="Sushi" evidence="7">
    <location>
        <begin position="376"/>
        <end position="436"/>
    </location>
</feature>
<feature type="disulfide bond" evidence="5">
    <location>
        <begin position="378"/>
        <end position="421"/>
    </location>
</feature>
<keyword evidence="6" id="KW-1133">Transmembrane helix</keyword>
<dbReference type="InterPro" id="IPR050350">
    <property type="entry name" value="Compl-Cell_Adhes-Reg"/>
</dbReference>
<evidence type="ECO:0000313" key="8">
    <source>
        <dbReference type="EMBL" id="ELU18190.1"/>
    </source>
</evidence>
<evidence type="ECO:0000259" key="7">
    <source>
        <dbReference type="PROSITE" id="PS50923"/>
    </source>
</evidence>
<dbReference type="SMART" id="SM00032">
    <property type="entry name" value="CCP"/>
    <property type="match status" value="6"/>
</dbReference>
<feature type="disulfide bond" evidence="5">
    <location>
        <begin position="318"/>
        <end position="361"/>
    </location>
</feature>
<dbReference type="AlphaFoldDB" id="R7VM43"/>
<evidence type="ECO:0000256" key="2">
    <source>
        <dbReference type="ARBA" id="ARBA00022737"/>
    </source>
</evidence>
<keyword evidence="4" id="KW-0325">Glycoprotein</keyword>
<dbReference type="Gene3D" id="2.10.70.10">
    <property type="entry name" value="Complement Module, domain 1"/>
    <property type="match status" value="7"/>
</dbReference>
<dbReference type="OMA" id="FHCTSVP"/>
<name>R7VM43_CAPTE</name>
<accession>R7VM43</accession>
<feature type="domain" description="Sushi" evidence="7">
    <location>
        <begin position="175"/>
        <end position="235"/>
    </location>
</feature>
<feature type="disulfide bond" evidence="5">
    <location>
        <begin position="116"/>
        <end position="159"/>
    </location>
</feature>
<dbReference type="PANTHER" id="PTHR19325">
    <property type="entry name" value="COMPLEMENT COMPONENT-RELATED SUSHI DOMAIN-CONTAINING"/>
    <property type="match status" value="1"/>
</dbReference>
<dbReference type="OrthoDB" id="6162141at2759"/>
<evidence type="ECO:0000256" key="6">
    <source>
        <dbReference type="SAM" id="Phobius"/>
    </source>
</evidence>
<evidence type="ECO:0000256" key="5">
    <source>
        <dbReference type="PROSITE-ProRule" id="PRU00302"/>
    </source>
</evidence>
<feature type="transmembrane region" description="Helical" evidence="6">
    <location>
        <begin position="454"/>
        <end position="473"/>
    </location>
</feature>
<evidence type="ECO:0000256" key="1">
    <source>
        <dbReference type="ARBA" id="ARBA00022659"/>
    </source>
</evidence>
<protein>
    <recommendedName>
        <fullName evidence="7">Sushi domain-containing protein</fullName>
    </recommendedName>
</protein>
<keyword evidence="1 5" id="KW-0768">Sushi</keyword>
<dbReference type="STRING" id="283909.R7VM43"/>
<dbReference type="CDD" id="cd00033">
    <property type="entry name" value="CCP"/>
    <property type="match status" value="4"/>
</dbReference>
<feature type="disulfide bond" evidence="5">
    <location>
        <begin position="54"/>
        <end position="97"/>
    </location>
</feature>
<keyword evidence="10" id="KW-1185">Reference proteome</keyword>
<reference evidence="8 10" key="2">
    <citation type="journal article" date="2013" name="Nature">
        <title>Insights into bilaterian evolution from three spiralian genomes.</title>
        <authorList>
            <person name="Simakov O."/>
            <person name="Marletaz F."/>
            <person name="Cho S.J."/>
            <person name="Edsinger-Gonzales E."/>
            <person name="Havlak P."/>
            <person name="Hellsten U."/>
            <person name="Kuo D.H."/>
            <person name="Larsson T."/>
            <person name="Lv J."/>
            <person name="Arendt D."/>
            <person name="Savage R."/>
            <person name="Osoegawa K."/>
            <person name="de Jong P."/>
            <person name="Grimwood J."/>
            <person name="Chapman J.A."/>
            <person name="Shapiro H."/>
            <person name="Aerts A."/>
            <person name="Otillar R.P."/>
            <person name="Terry A.Y."/>
            <person name="Boore J.L."/>
            <person name="Grigoriev I.V."/>
            <person name="Lindberg D.R."/>
            <person name="Seaver E.C."/>
            <person name="Weisblat D.A."/>
            <person name="Putnam N.H."/>
            <person name="Rokhsar D.S."/>
        </authorList>
    </citation>
    <scope>NUCLEOTIDE SEQUENCE</scope>
    <source>
        <strain evidence="8 10">I ESC-2004</strain>
    </source>
</reference>
<sequence>MASHITDASAVGSKVKFECKEPNEQFESGVASMSAQCSATGRWNTAPTQCTEGCGAPPFLENAILTEVNTSHGQIAEYECQRGFLFSSGLRRLRITCRSEGKWDPDTPGNCLDTYCDKLADIKEAELNTTSTVYGTAVEISCNPGYYLEGGSSSVVLVCQDDLQWSRNLSHCLAVECRSPPSVVHSTQHGSSVTLFSNVTYECDGDYRHEDGYTSKTTTCQTDGEWSQVSMSCGHLRCPPVPEISNANPNTRLSLLQTTVNYTCYDGFKFPHGLRHKTARCNGHAWNVESSGDGCNCRIVESCTLIDFHFVIFSVLHCPKLDLSSIQHVNTSQTAYGTYVEMMCKPGFLLDEEEQITVVHCTSSGLWSSQNQCKAIVCPDIIQVDGKIVDSLNVHPGAEVNISCHESAILSTKRSHMIVRCLENGKWNQGIPDCIEKSRSKTVIEPVEASGSDLIGVVAGLLVGFLLLFIFAIDAPAIARDCKTLRENVRGRHN</sequence>
<organism evidence="8">
    <name type="scientific">Capitella teleta</name>
    <name type="common">Polychaete worm</name>
    <dbReference type="NCBI Taxonomy" id="283909"/>
    <lineage>
        <taxon>Eukaryota</taxon>
        <taxon>Metazoa</taxon>
        <taxon>Spiralia</taxon>
        <taxon>Lophotrochozoa</taxon>
        <taxon>Annelida</taxon>
        <taxon>Polychaeta</taxon>
        <taxon>Sedentaria</taxon>
        <taxon>Scolecida</taxon>
        <taxon>Capitellidae</taxon>
        <taxon>Capitella</taxon>
    </lineage>
</organism>
<comment type="caution">
    <text evidence="5">Lacks conserved residue(s) required for the propagation of feature annotation.</text>
</comment>
<evidence type="ECO:0000313" key="9">
    <source>
        <dbReference type="EnsemblMetazoa" id="CapteP188620"/>
    </source>
</evidence>
<evidence type="ECO:0000256" key="4">
    <source>
        <dbReference type="ARBA" id="ARBA00023180"/>
    </source>
</evidence>
<keyword evidence="3 5" id="KW-1015">Disulfide bond</keyword>
<gene>
    <name evidence="8" type="ORF">CAPTEDRAFT_188620</name>
</gene>
<feature type="disulfide bond" evidence="5">
    <location>
        <begin position="177"/>
        <end position="220"/>
    </location>
</feature>
<evidence type="ECO:0000313" key="10">
    <source>
        <dbReference type="Proteomes" id="UP000014760"/>
    </source>
</evidence>
<dbReference type="PROSITE" id="PS50923">
    <property type="entry name" value="SUSHI"/>
    <property type="match status" value="5"/>
</dbReference>
<dbReference type="InterPro" id="IPR035976">
    <property type="entry name" value="Sushi/SCR/CCP_sf"/>
</dbReference>
<dbReference type="Pfam" id="PF00084">
    <property type="entry name" value="Sushi"/>
    <property type="match status" value="5"/>
</dbReference>
<keyword evidence="6" id="KW-0472">Membrane</keyword>
<dbReference type="PANTHER" id="PTHR19325:SF575">
    <property type="entry name" value="LOCOMOTION-RELATED PROTEIN HIKARU GENKI"/>
    <property type="match status" value="1"/>
</dbReference>
<dbReference type="EMBL" id="AMQN01016432">
    <property type="status" value="NOT_ANNOTATED_CDS"/>
    <property type="molecule type" value="Genomic_DNA"/>
</dbReference>